<evidence type="ECO:0000313" key="2">
    <source>
        <dbReference type="EMBL" id="KIJ59040.1"/>
    </source>
</evidence>
<dbReference type="OrthoDB" id="2269034at2759"/>
<dbReference type="Proteomes" id="UP000053820">
    <property type="component" value="Unassembled WGS sequence"/>
</dbReference>
<dbReference type="InterPro" id="IPR032675">
    <property type="entry name" value="LRR_dom_sf"/>
</dbReference>
<dbReference type="AlphaFoldDB" id="A0A0C9VMZ9"/>
<feature type="coiled-coil region" evidence="1">
    <location>
        <begin position="16"/>
        <end position="57"/>
    </location>
</feature>
<keyword evidence="1" id="KW-0175">Coiled coil</keyword>
<dbReference type="HOGENOM" id="CLU_023752_1_0_1"/>
<evidence type="ECO:0000256" key="1">
    <source>
        <dbReference type="SAM" id="Coils"/>
    </source>
</evidence>
<evidence type="ECO:0000313" key="3">
    <source>
        <dbReference type="Proteomes" id="UP000053820"/>
    </source>
</evidence>
<accession>A0A0C9VMZ9</accession>
<evidence type="ECO:0008006" key="4">
    <source>
        <dbReference type="Google" id="ProtNLM"/>
    </source>
</evidence>
<dbReference type="EMBL" id="KN839899">
    <property type="protein sequence ID" value="KIJ59040.1"/>
    <property type="molecule type" value="Genomic_DNA"/>
</dbReference>
<dbReference type="Gene3D" id="3.80.10.10">
    <property type="entry name" value="Ribonuclease Inhibitor"/>
    <property type="match status" value="1"/>
</dbReference>
<dbReference type="Gene3D" id="1.20.1280.50">
    <property type="match status" value="1"/>
</dbReference>
<sequence>MAQHQDYDQSSLGGTADELRAQLRFSKEKETELLNQLRETRAIIESTQAKLDRLIRTGTIAPIDHLPDEILVAILEEATSFHDGATLECPPPPVDSWKWLAVSHRWNNVISATPSLWTVINLTLRWTPHMLTRQLMKSGNMPLRISIQPSAEVRIRWFDWDTSEACEHLSSLIVPLHHYSHRWRSLSIRGFSSKTMSQILACLEDTRYTSVESLCIQSDKREADSVLQKVPGWINYTNCPKLEHLDLGGFRIPDSLPPIPYLKSLSLATERASTGMPVPSFSLHDALLSASNLSSLTLFGTTRSFGDLYLTANSISLPSLRELKIYPQDHDFPGLDRIIIAIDATDLDHLEFVPRWGFGILSHAPFWPLGVPKFPRLRKIRLKNTVNEHSNMALLASAFPMLRHAALGGLEVSAFIARSPRPIDRWEELESLTIIGPEYTFMEQLLGWLEERYQTGRGMLHVRLEGLASTSDFLEFHNKILQFAVVELDDIKLKIGKATFVVTPSIQAKLSKATPDIASALGNIRNSDLVPCEDDDDNPVGFDDF</sequence>
<dbReference type="SUPFAM" id="SSF52047">
    <property type="entry name" value="RNI-like"/>
    <property type="match status" value="1"/>
</dbReference>
<protein>
    <recommendedName>
        <fullName evidence="4">F-box domain-containing protein</fullName>
    </recommendedName>
</protein>
<reference evidence="2 3" key="1">
    <citation type="submission" date="2014-04" db="EMBL/GenBank/DDBJ databases">
        <title>Evolutionary Origins and Diversification of the Mycorrhizal Mutualists.</title>
        <authorList>
            <consortium name="DOE Joint Genome Institute"/>
            <consortium name="Mycorrhizal Genomics Consortium"/>
            <person name="Kohler A."/>
            <person name="Kuo A."/>
            <person name="Nagy L.G."/>
            <person name="Floudas D."/>
            <person name="Copeland A."/>
            <person name="Barry K.W."/>
            <person name="Cichocki N."/>
            <person name="Veneault-Fourrey C."/>
            <person name="LaButti K."/>
            <person name="Lindquist E.A."/>
            <person name="Lipzen A."/>
            <person name="Lundell T."/>
            <person name="Morin E."/>
            <person name="Murat C."/>
            <person name="Riley R."/>
            <person name="Ohm R."/>
            <person name="Sun H."/>
            <person name="Tunlid A."/>
            <person name="Henrissat B."/>
            <person name="Grigoriev I.V."/>
            <person name="Hibbett D.S."/>
            <person name="Martin F."/>
        </authorList>
    </citation>
    <scope>NUCLEOTIDE SEQUENCE [LARGE SCALE GENOMIC DNA]</scope>
    <source>
        <strain evidence="2 3">MD-312</strain>
    </source>
</reference>
<gene>
    <name evidence="2" type="ORF">HYDPIDRAFT_33552</name>
</gene>
<proteinExistence type="predicted"/>
<organism evidence="2 3">
    <name type="scientific">Hydnomerulius pinastri MD-312</name>
    <dbReference type="NCBI Taxonomy" id="994086"/>
    <lineage>
        <taxon>Eukaryota</taxon>
        <taxon>Fungi</taxon>
        <taxon>Dikarya</taxon>
        <taxon>Basidiomycota</taxon>
        <taxon>Agaricomycotina</taxon>
        <taxon>Agaricomycetes</taxon>
        <taxon>Agaricomycetidae</taxon>
        <taxon>Boletales</taxon>
        <taxon>Boletales incertae sedis</taxon>
        <taxon>Leucogyrophana</taxon>
    </lineage>
</organism>
<name>A0A0C9VMZ9_9AGAM</name>
<keyword evidence="3" id="KW-1185">Reference proteome</keyword>